<dbReference type="SUPFAM" id="SSF55961">
    <property type="entry name" value="Bet v1-like"/>
    <property type="match status" value="1"/>
</dbReference>
<dbReference type="AlphaFoldDB" id="A0A1Y5S4B4"/>
<feature type="domain" description="Aromatic-ring-hydroxylating dioxygenase alpha subunit C-terminal" evidence="1">
    <location>
        <begin position="82"/>
        <end position="175"/>
    </location>
</feature>
<dbReference type="Pfam" id="PF00848">
    <property type="entry name" value="Ring_hydroxyl_A"/>
    <property type="match status" value="1"/>
</dbReference>
<organism evidence="2 3">
    <name type="scientific">Roseovarius litorisediminis</name>
    <dbReference type="NCBI Taxonomy" id="1312363"/>
    <lineage>
        <taxon>Bacteria</taxon>
        <taxon>Pseudomonadati</taxon>
        <taxon>Pseudomonadota</taxon>
        <taxon>Alphaproteobacteria</taxon>
        <taxon>Rhodobacterales</taxon>
        <taxon>Roseobacteraceae</taxon>
        <taxon>Roseovarius</taxon>
    </lineage>
</organism>
<name>A0A1Y5S4B4_9RHOB</name>
<dbReference type="InterPro" id="IPR015879">
    <property type="entry name" value="Ring_hydroxy_dOase_asu_C_dom"/>
</dbReference>
<keyword evidence="3" id="KW-1185">Reference proteome</keyword>
<sequence length="179" mass="20426">MHNAFEGVEHQIAEPVVTGVGIAANPRMIARFTTKSIPNSYRAFIQHALAKVIFYHRCNLFLRADAGLGKRSLQAGEILNNFLIYSDHVVGYRFVPTALQETDIQVVWYVRGNAVAGKDYDRDMLTWLWHVTSLDDERIIRINQEGVNSHHFVPGPLSQMEWGIQSFYDNYLGMIRSDS</sequence>
<dbReference type="EMBL" id="FWFL01000003">
    <property type="protein sequence ID" value="SLN32318.1"/>
    <property type="molecule type" value="Genomic_DNA"/>
</dbReference>
<dbReference type="GO" id="GO:0005506">
    <property type="term" value="F:iron ion binding"/>
    <property type="evidence" value="ECO:0007669"/>
    <property type="project" value="InterPro"/>
</dbReference>
<reference evidence="2 3" key="1">
    <citation type="submission" date="2017-03" db="EMBL/GenBank/DDBJ databases">
        <authorList>
            <person name="Afonso C.L."/>
            <person name="Miller P.J."/>
            <person name="Scott M.A."/>
            <person name="Spackman E."/>
            <person name="Goraichik I."/>
            <person name="Dimitrov K.M."/>
            <person name="Suarez D.L."/>
            <person name="Swayne D.E."/>
        </authorList>
    </citation>
    <scope>NUCLEOTIDE SEQUENCE [LARGE SCALE GENOMIC DNA]</scope>
    <source>
        <strain evidence="2 3">CECT 8287</strain>
    </source>
</reference>
<dbReference type="Proteomes" id="UP000193827">
    <property type="component" value="Unassembled WGS sequence"/>
</dbReference>
<gene>
    <name evidence="2" type="ORF">PEL8287_01523</name>
</gene>
<evidence type="ECO:0000259" key="1">
    <source>
        <dbReference type="Pfam" id="PF00848"/>
    </source>
</evidence>
<dbReference type="Gene3D" id="3.90.380.10">
    <property type="entry name" value="Naphthalene 1,2-dioxygenase Alpha Subunit, Chain A, domain 1"/>
    <property type="match status" value="1"/>
</dbReference>
<accession>A0A1Y5S4B4</accession>
<evidence type="ECO:0000313" key="3">
    <source>
        <dbReference type="Proteomes" id="UP000193827"/>
    </source>
</evidence>
<proteinExistence type="predicted"/>
<evidence type="ECO:0000313" key="2">
    <source>
        <dbReference type="EMBL" id="SLN32318.1"/>
    </source>
</evidence>
<protein>
    <recommendedName>
        <fullName evidence="1">Aromatic-ring-hydroxylating dioxygenase alpha subunit C-terminal domain-containing protein</fullName>
    </recommendedName>
</protein>
<dbReference type="GO" id="GO:0051537">
    <property type="term" value="F:2 iron, 2 sulfur cluster binding"/>
    <property type="evidence" value="ECO:0007669"/>
    <property type="project" value="InterPro"/>
</dbReference>
<dbReference type="OrthoDB" id="7456916at2"/>